<dbReference type="EMBL" id="LCMI01000013">
    <property type="protein sequence ID" value="KKU32343.1"/>
    <property type="molecule type" value="Genomic_DNA"/>
</dbReference>
<feature type="domain" description="Heparan-alpha-glucosaminide N-acetyltransferase catalytic" evidence="2">
    <location>
        <begin position="16"/>
        <end position="243"/>
    </location>
</feature>
<feature type="transmembrane region" description="Helical" evidence="1">
    <location>
        <begin position="147"/>
        <end position="166"/>
    </location>
</feature>
<feature type="transmembrane region" description="Helical" evidence="1">
    <location>
        <begin position="186"/>
        <end position="203"/>
    </location>
</feature>
<dbReference type="AlphaFoldDB" id="A0A0G1RQV7"/>
<proteinExistence type="predicted"/>
<keyword evidence="1" id="KW-1133">Transmembrane helix</keyword>
<reference evidence="3 4" key="1">
    <citation type="journal article" date="2015" name="Nature">
        <title>rRNA introns, odd ribosomes, and small enigmatic genomes across a large radiation of phyla.</title>
        <authorList>
            <person name="Brown C.T."/>
            <person name="Hug L.A."/>
            <person name="Thomas B.C."/>
            <person name="Sharon I."/>
            <person name="Castelle C.J."/>
            <person name="Singh A."/>
            <person name="Wilkins M.J."/>
            <person name="Williams K.H."/>
            <person name="Banfield J.F."/>
        </authorList>
    </citation>
    <scope>NUCLEOTIDE SEQUENCE [LARGE SCALE GENOMIC DNA]</scope>
</reference>
<dbReference type="Proteomes" id="UP000034794">
    <property type="component" value="Unassembled WGS sequence"/>
</dbReference>
<evidence type="ECO:0000313" key="3">
    <source>
        <dbReference type="EMBL" id="KKU32343.1"/>
    </source>
</evidence>
<keyword evidence="1" id="KW-0812">Transmembrane</keyword>
<feature type="transmembrane region" description="Helical" evidence="1">
    <location>
        <begin position="57"/>
        <end position="76"/>
    </location>
</feature>
<feature type="transmembrane region" description="Helical" evidence="1">
    <location>
        <begin position="121"/>
        <end position="140"/>
    </location>
</feature>
<evidence type="ECO:0000313" key="4">
    <source>
        <dbReference type="Proteomes" id="UP000034794"/>
    </source>
</evidence>
<protein>
    <submittedName>
        <fullName evidence="3">Conserved hypothetical membrane protein</fullName>
    </submittedName>
</protein>
<gene>
    <name evidence="3" type="ORF">UX47_C0013G0002</name>
</gene>
<feature type="transmembrane region" description="Helical" evidence="1">
    <location>
        <begin position="97"/>
        <end position="115"/>
    </location>
</feature>
<organism evidence="3 4">
    <name type="scientific">Candidatus Collierbacteria bacterium GW2011_GWA2_46_26</name>
    <dbReference type="NCBI Taxonomy" id="1618381"/>
    <lineage>
        <taxon>Bacteria</taxon>
        <taxon>Candidatus Collieribacteriota</taxon>
    </lineage>
</organism>
<sequence>MKVDHYSNLKNTNRTRFWQIDAVRGLAVVGMVIYHLLFDLEYLFQLPLNVSHLPLIALARSVAVTFILLIGFSVALKFETIKRYGPKQVILAFVKKAITVSLYALLITLVTYLIFPQGTIIFGILHFISLSLVLLIPFLYLRSNGLVALLATVTFVLGLAVPNVTASHSWLLILGMTSSTFSSLDYFPLLPWFAVVLFGLVLGRKYSPALQKPSPSKTPPLFLYRIVSKLGKHSLPIYLWHQPVLWTILFVIKYFL</sequence>
<evidence type="ECO:0000256" key="1">
    <source>
        <dbReference type="SAM" id="Phobius"/>
    </source>
</evidence>
<dbReference type="Pfam" id="PF07786">
    <property type="entry name" value="HGSNAT_cat"/>
    <property type="match status" value="1"/>
</dbReference>
<name>A0A0G1RQV7_9BACT</name>
<keyword evidence="1" id="KW-0472">Membrane</keyword>
<dbReference type="InterPro" id="IPR012429">
    <property type="entry name" value="HGSNAT_cat"/>
</dbReference>
<accession>A0A0G1RQV7</accession>
<evidence type="ECO:0000259" key="2">
    <source>
        <dbReference type="Pfam" id="PF07786"/>
    </source>
</evidence>
<comment type="caution">
    <text evidence="3">The sequence shown here is derived from an EMBL/GenBank/DDBJ whole genome shotgun (WGS) entry which is preliminary data.</text>
</comment>
<feature type="transmembrane region" description="Helical" evidence="1">
    <location>
        <begin position="21"/>
        <end position="37"/>
    </location>
</feature>